<feature type="compositionally biased region" description="Basic and acidic residues" evidence="1">
    <location>
        <begin position="33"/>
        <end position="51"/>
    </location>
</feature>
<feature type="region of interest" description="Disordered" evidence="1">
    <location>
        <begin position="103"/>
        <end position="142"/>
    </location>
</feature>
<organism evidence="2 3">
    <name type="scientific">Favolaschia claudopus</name>
    <dbReference type="NCBI Taxonomy" id="2862362"/>
    <lineage>
        <taxon>Eukaryota</taxon>
        <taxon>Fungi</taxon>
        <taxon>Dikarya</taxon>
        <taxon>Basidiomycota</taxon>
        <taxon>Agaricomycotina</taxon>
        <taxon>Agaricomycetes</taxon>
        <taxon>Agaricomycetidae</taxon>
        <taxon>Agaricales</taxon>
        <taxon>Marasmiineae</taxon>
        <taxon>Mycenaceae</taxon>
        <taxon>Favolaschia</taxon>
    </lineage>
</organism>
<gene>
    <name evidence="2" type="ORF">R3P38DRAFT_3519158</name>
</gene>
<evidence type="ECO:0000313" key="2">
    <source>
        <dbReference type="EMBL" id="KAK7028744.1"/>
    </source>
</evidence>
<evidence type="ECO:0000256" key="1">
    <source>
        <dbReference type="SAM" id="MobiDB-lite"/>
    </source>
</evidence>
<name>A0AAW0BQ83_9AGAR</name>
<evidence type="ECO:0000313" key="3">
    <source>
        <dbReference type="Proteomes" id="UP001362999"/>
    </source>
</evidence>
<feature type="compositionally biased region" description="Polar residues" evidence="1">
    <location>
        <begin position="112"/>
        <end position="131"/>
    </location>
</feature>
<reference evidence="2 3" key="1">
    <citation type="journal article" date="2024" name="J Genomics">
        <title>Draft genome sequencing and assembly of Favolaschia claudopus CIRM-BRFM 2984 isolated from oak limbs.</title>
        <authorList>
            <person name="Navarro D."/>
            <person name="Drula E."/>
            <person name="Chaduli D."/>
            <person name="Cazenave R."/>
            <person name="Ahrendt S."/>
            <person name="Wang J."/>
            <person name="Lipzen A."/>
            <person name="Daum C."/>
            <person name="Barry K."/>
            <person name="Grigoriev I.V."/>
            <person name="Favel A."/>
            <person name="Rosso M.N."/>
            <person name="Martin F."/>
        </authorList>
    </citation>
    <scope>NUCLEOTIDE SEQUENCE [LARGE SCALE GENOMIC DNA]</scope>
    <source>
        <strain evidence="2 3">CIRM-BRFM 2984</strain>
    </source>
</reference>
<comment type="caution">
    <text evidence="2">The sequence shown here is derived from an EMBL/GenBank/DDBJ whole genome shotgun (WGS) entry which is preliminary data.</text>
</comment>
<feature type="region of interest" description="Disordered" evidence="1">
    <location>
        <begin position="33"/>
        <end position="68"/>
    </location>
</feature>
<dbReference type="Proteomes" id="UP001362999">
    <property type="component" value="Unassembled WGS sequence"/>
</dbReference>
<proteinExistence type="predicted"/>
<keyword evidence="3" id="KW-1185">Reference proteome</keyword>
<accession>A0AAW0BQ83</accession>
<dbReference type="AlphaFoldDB" id="A0AAW0BQ83"/>
<sequence>MLVSGVDSESDASAKRRERAVLYRRRPEVRERQRILMANRRAETKARRRQWDTPQQPRNTTPLSEHLSTDAEADILDSDDDDSPDLTPAEMIALEALTDLAGTVESRETPAETINISTLREETPSISSSTAPEPDLRISRPKYPPDVSPWLMKRQRPLPRYVAAETALQKKIRRNLGILGPLTPMQVAQIQAYRLRYRPRGHVDVEAVLDATTAPVLSVRRWELIRTWLTDLGDFEDWDFEERAIFVAETERLQLLKGFSLLYP</sequence>
<feature type="compositionally biased region" description="Polar residues" evidence="1">
    <location>
        <begin position="52"/>
        <end position="63"/>
    </location>
</feature>
<dbReference type="EMBL" id="JAWWNJ010000028">
    <property type="protein sequence ID" value="KAK7028744.1"/>
    <property type="molecule type" value="Genomic_DNA"/>
</dbReference>
<protein>
    <submittedName>
        <fullName evidence="2">Uncharacterized protein</fullName>
    </submittedName>
</protein>